<dbReference type="RefSeq" id="WP_345080474.1">
    <property type="nucleotide sequence ID" value="NZ_BAABFA010000009.1"/>
</dbReference>
<dbReference type="InterPro" id="IPR016040">
    <property type="entry name" value="NAD(P)-bd_dom"/>
</dbReference>
<dbReference type="Pfam" id="PF16363">
    <property type="entry name" value="GDP_Man_Dehyd"/>
    <property type="match status" value="1"/>
</dbReference>
<reference evidence="7" key="1">
    <citation type="journal article" date="2019" name="Int. J. Syst. Evol. Microbiol.">
        <title>The Global Catalogue of Microorganisms (GCM) 10K type strain sequencing project: providing services to taxonomists for standard genome sequencing and annotation.</title>
        <authorList>
            <consortium name="The Broad Institute Genomics Platform"/>
            <consortium name="The Broad Institute Genome Sequencing Center for Infectious Disease"/>
            <person name="Wu L."/>
            <person name="Ma J."/>
        </authorList>
    </citation>
    <scope>NUCLEOTIDE SEQUENCE [LARGE SCALE GENOMIC DNA]</scope>
    <source>
        <strain evidence="7">JCM 32105</strain>
    </source>
</reference>
<protein>
    <recommendedName>
        <fullName evidence="3">GDP-mannose 4,6-dehydratase</fullName>
        <ecNumber evidence="3">4.2.1.47</ecNumber>
    </recommendedName>
</protein>
<dbReference type="PANTHER" id="PTHR43715">
    <property type="entry name" value="GDP-MANNOSE 4,6-DEHYDRATASE"/>
    <property type="match status" value="1"/>
</dbReference>
<proteinExistence type="inferred from homology"/>
<name>A0ABP8NDV0_9BACT</name>
<gene>
    <name evidence="6" type="primary">gmd_2</name>
    <name evidence="6" type="ORF">GCM10023093_13380</name>
</gene>
<evidence type="ECO:0000313" key="6">
    <source>
        <dbReference type="EMBL" id="GAA4463953.1"/>
    </source>
</evidence>
<keyword evidence="4" id="KW-0456">Lyase</keyword>
<dbReference type="InterPro" id="IPR036291">
    <property type="entry name" value="NAD(P)-bd_dom_sf"/>
</dbReference>
<comment type="cofactor">
    <cofactor evidence="1">
        <name>NADP(+)</name>
        <dbReference type="ChEBI" id="CHEBI:58349"/>
    </cofactor>
</comment>
<comment type="caution">
    <text evidence="6">The sequence shown here is derived from an EMBL/GenBank/DDBJ whole genome shotgun (WGS) entry which is preliminary data.</text>
</comment>
<dbReference type="Gene3D" id="3.40.50.720">
    <property type="entry name" value="NAD(P)-binding Rossmann-like Domain"/>
    <property type="match status" value="1"/>
</dbReference>
<keyword evidence="7" id="KW-1185">Reference proteome</keyword>
<organism evidence="6 7">
    <name type="scientific">Nemorincola caseinilytica</name>
    <dbReference type="NCBI Taxonomy" id="2054315"/>
    <lineage>
        <taxon>Bacteria</taxon>
        <taxon>Pseudomonadati</taxon>
        <taxon>Bacteroidota</taxon>
        <taxon>Chitinophagia</taxon>
        <taxon>Chitinophagales</taxon>
        <taxon>Chitinophagaceae</taxon>
        <taxon>Nemorincola</taxon>
    </lineage>
</organism>
<evidence type="ECO:0000259" key="5">
    <source>
        <dbReference type="Pfam" id="PF16363"/>
    </source>
</evidence>
<dbReference type="EMBL" id="BAABFA010000009">
    <property type="protein sequence ID" value="GAA4463953.1"/>
    <property type="molecule type" value="Genomic_DNA"/>
</dbReference>
<evidence type="ECO:0000256" key="3">
    <source>
        <dbReference type="ARBA" id="ARBA00011989"/>
    </source>
</evidence>
<evidence type="ECO:0000256" key="2">
    <source>
        <dbReference type="ARBA" id="ARBA00009263"/>
    </source>
</evidence>
<evidence type="ECO:0000256" key="4">
    <source>
        <dbReference type="ARBA" id="ARBA00023239"/>
    </source>
</evidence>
<dbReference type="Gene3D" id="3.90.25.10">
    <property type="entry name" value="UDP-galactose 4-epimerase, domain 1"/>
    <property type="match status" value="1"/>
</dbReference>
<dbReference type="EC" id="4.2.1.47" evidence="3"/>
<comment type="similarity">
    <text evidence="2">Belongs to the NAD(P)-dependent epimerase/dehydratase family. GDP-mannose 4,6-dehydratase subfamily.</text>
</comment>
<evidence type="ECO:0000313" key="7">
    <source>
        <dbReference type="Proteomes" id="UP001500067"/>
    </source>
</evidence>
<dbReference type="SUPFAM" id="SSF51735">
    <property type="entry name" value="NAD(P)-binding Rossmann-fold domains"/>
    <property type="match status" value="1"/>
</dbReference>
<evidence type="ECO:0000256" key="1">
    <source>
        <dbReference type="ARBA" id="ARBA00001937"/>
    </source>
</evidence>
<feature type="domain" description="NAD(P)-binding" evidence="5">
    <location>
        <begin position="6"/>
        <end position="287"/>
    </location>
</feature>
<dbReference type="Proteomes" id="UP001500067">
    <property type="component" value="Unassembled WGS sequence"/>
</dbReference>
<sequence length="290" mass="32541">MRTAVIFGANGQDGHYLHELLISEGIAVTGVSRSGPWLHMDIGKYADVEALVREKRPDIIFHLAANSTTRHDVLFENHETISTGTFNVLEAVKRHSPGTKVFLSGSGLQFHNAGRPIKETDPFEATSPYAVSRIQSVYAARYYRSLGIQTYFGYFFNHDSPIRPERHMSNKIAAFARRIAAGSSETLEIGDMTVRKEWGFAGDIVRGIYTLVQQDDVYEATIGTGLAYSIEDWLNECFALIGRDWRQYVVHRPGFVPEYDILCSDPTTLRSLGWQPQVSFADLARMMVLG</sequence>
<accession>A0ABP8NDV0</accession>
<dbReference type="PANTHER" id="PTHR43715:SF1">
    <property type="entry name" value="GDP-MANNOSE 4,6 DEHYDRATASE"/>
    <property type="match status" value="1"/>
</dbReference>
<dbReference type="InterPro" id="IPR006368">
    <property type="entry name" value="GDP_Man_deHydtase"/>
</dbReference>